<reference evidence="2" key="1">
    <citation type="journal article" date="2015" name="Nature">
        <title>Complex archaea that bridge the gap between prokaryotes and eukaryotes.</title>
        <authorList>
            <person name="Spang A."/>
            <person name="Saw J.H."/>
            <person name="Jorgensen S.L."/>
            <person name="Zaremba-Niedzwiedzka K."/>
            <person name="Martijn J."/>
            <person name="Lind A.E."/>
            <person name="van Eijk R."/>
            <person name="Schleper C."/>
            <person name="Guy L."/>
            <person name="Ettema T.J."/>
        </authorList>
    </citation>
    <scope>NUCLEOTIDE SEQUENCE</scope>
</reference>
<evidence type="ECO:0000256" key="1">
    <source>
        <dbReference type="SAM" id="MobiDB-lite"/>
    </source>
</evidence>
<name>A0A0F9ERC4_9ZZZZ</name>
<protein>
    <submittedName>
        <fullName evidence="2">Uncharacterized protein</fullName>
    </submittedName>
</protein>
<comment type="caution">
    <text evidence="2">The sequence shown here is derived from an EMBL/GenBank/DDBJ whole genome shotgun (WGS) entry which is preliminary data.</text>
</comment>
<accession>A0A0F9ERC4</accession>
<gene>
    <name evidence="2" type="ORF">LCGC14_2043220</name>
</gene>
<dbReference type="EMBL" id="LAZR01023994">
    <property type="protein sequence ID" value="KKL76599.1"/>
    <property type="molecule type" value="Genomic_DNA"/>
</dbReference>
<sequence length="26" mass="2744">MASQESRAIQHRPAEFDEAEAGQGAG</sequence>
<proteinExistence type="predicted"/>
<organism evidence="2">
    <name type="scientific">marine sediment metagenome</name>
    <dbReference type="NCBI Taxonomy" id="412755"/>
    <lineage>
        <taxon>unclassified sequences</taxon>
        <taxon>metagenomes</taxon>
        <taxon>ecological metagenomes</taxon>
    </lineage>
</organism>
<feature type="region of interest" description="Disordered" evidence="1">
    <location>
        <begin position="1"/>
        <end position="26"/>
    </location>
</feature>
<dbReference type="AlphaFoldDB" id="A0A0F9ERC4"/>
<feature type="non-terminal residue" evidence="2">
    <location>
        <position position="1"/>
    </location>
</feature>
<evidence type="ECO:0000313" key="2">
    <source>
        <dbReference type="EMBL" id="KKL76599.1"/>
    </source>
</evidence>